<gene>
    <name evidence="16" type="ORF">JIN84_13810</name>
</gene>
<dbReference type="GO" id="GO:0051301">
    <property type="term" value="P:cell division"/>
    <property type="evidence" value="ECO:0007669"/>
    <property type="project" value="UniProtKB-KW"/>
</dbReference>
<comment type="catalytic activity">
    <reaction evidence="11 12">
        <text>ATP + (deoxyribonucleotide)n-3'-hydroxyl + 5'-phospho-(deoxyribonucleotide)m = (deoxyribonucleotide)n+m + AMP + diphosphate.</text>
        <dbReference type="EC" id="6.5.1.1"/>
    </reaction>
</comment>
<evidence type="ECO:0000256" key="8">
    <source>
        <dbReference type="ARBA" id="ARBA00023172"/>
    </source>
</evidence>
<keyword evidence="7 12" id="KW-0067">ATP-binding</keyword>
<dbReference type="Gene3D" id="3.30.470.30">
    <property type="entry name" value="DNA ligase/mRNA capping enzyme"/>
    <property type="match status" value="1"/>
</dbReference>
<comment type="similarity">
    <text evidence="1 13">Belongs to the ATP-dependent DNA ligase family.</text>
</comment>
<keyword evidence="9 12" id="KW-0234">DNA repair</keyword>
<dbReference type="EC" id="6.5.1.1" evidence="12"/>
<dbReference type="PANTHER" id="PTHR45674:SF4">
    <property type="entry name" value="DNA LIGASE 1"/>
    <property type="match status" value="1"/>
</dbReference>
<evidence type="ECO:0000259" key="15">
    <source>
        <dbReference type="PROSITE" id="PS50160"/>
    </source>
</evidence>
<organism evidence="16 17">
    <name type="scientific">Luteolibacter yonseiensis</name>
    <dbReference type="NCBI Taxonomy" id="1144680"/>
    <lineage>
        <taxon>Bacteria</taxon>
        <taxon>Pseudomonadati</taxon>
        <taxon>Verrucomicrobiota</taxon>
        <taxon>Verrucomicrobiia</taxon>
        <taxon>Verrucomicrobiales</taxon>
        <taxon>Verrucomicrobiaceae</taxon>
        <taxon>Luteolibacter</taxon>
    </lineage>
</organism>
<dbReference type="Pfam" id="PF07521">
    <property type="entry name" value="RMMBL"/>
    <property type="match status" value="1"/>
</dbReference>
<dbReference type="GO" id="GO:0003910">
    <property type="term" value="F:DNA ligase (ATP) activity"/>
    <property type="evidence" value="ECO:0007669"/>
    <property type="project" value="UniProtKB-EC"/>
</dbReference>
<evidence type="ECO:0000256" key="12">
    <source>
        <dbReference type="RuleBase" id="RU000617"/>
    </source>
</evidence>
<dbReference type="PANTHER" id="PTHR45674">
    <property type="entry name" value="DNA LIGASE 1/3 FAMILY MEMBER"/>
    <property type="match status" value="1"/>
</dbReference>
<dbReference type="Pfam" id="PF01068">
    <property type="entry name" value="DNA_ligase_A_M"/>
    <property type="match status" value="1"/>
</dbReference>
<evidence type="ECO:0000256" key="3">
    <source>
        <dbReference type="ARBA" id="ARBA00022618"/>
    </source>
</evidence>
<dbReference type="InterPro" id="IPR012340">
    <property type="entry name" value="NA-bd_OB-fold"/>
</dbReference>
<evidence type="ECO:0000256" key="13">
    <source>
        <dbReference type="RuleBase" id="RU004196"/>
    </source>
</evidence>
<dbReference type="InterPro" id="IPR011108">
    <property type="entry name" value="RMMBL"/>
</dbReference>
<dbReference type="GO" id="GO:0071897">
    <property type="term" value="P:DNA biosynthetic process"/>
    <property type="evidence" value="ECO:0007669"/>
    <property type="project" value="InterPro"/>
</dbReference>
<dbReference type="InterPro" id="IPR036866">
    <property type="entry name" value="RibonucZ/Hydroxyglut_hydro"/>
</dbReference>
<keyword evidence="2 12" id="KW-0436">Ligase</keyword>
<keyword evidence="5 12" id="KW-0547">Nucleotide-binding</keyword>
<keyword evidence="8 12" id="KW-0233">DNA recombination</keyword>
<protein>
    <recommendedName>
        <fullName evidence="12">DNA ligase</fullName>
        <ecNumber evidence="12">6.5.1.1</ecNumber>
    </recommendedName>
</protein>
<reference evidence="16" key="1">
    <citation type="submission" date="2021-01" db="EMBL/GenBank/DDBJ databases">
        <title>Modified the classification status of verrucomicrobia.</title>
        <authorList>
            <person name="Feng X."/>
        </authorList>
    </citation>
    <scope>NUCLEOTIDE SEQUENCE</scope>
    <source>
        <strain evidence="16">JCM 18052</strain>
    </source>
</reference>
<dbReference type="Pfam" id="PF04675">
    <property type="entry name" value="DNA_ligase_A_N"/>
    <property type="match status" value="1"/>
</dbReference>
<keyword evidence="3" id="KW-0132">Cell division</keyword>
<evidence type="ECO:0000313" key="17">
    <source>
        <dbReference type="Proteomes" id="UP000600139"/>
    </source>
</evidence>
<dbReference type="Gene3D" id="2.40.50.140">
    <property type="entry name" value="Nucleic acid-binding proteins"/>
    <property type="match status" value="1"/>
</dbReference>
<dbReference type="GO" id="GO:0003677">
    <property type="term" value="F:DNA binding"/>
    <property type="evidence" value="ECO:0007669"/>
    <property type="project" value="InterPro"/>
</dbReference>
<dbReference type="RefSeq" id="WP_200351626.1">
    <property type="nucleotide sequence ID" value="NZ_BAABHZ010000006.1"/>
</dbReference>
<dbReference type="InterPro" id="IPR016059">
    <property type="entry name" value="DNA_ligase_ATP-dep_CS"/>
</dbReference>
<proteinExistence type="inferred from homology"/>
<dbReference type="SUPFAM" id="SSF56281">
    <property type="entry name" value="Metallo-hydrolase/oxidoreductase"/>
    <property type="match status" value="1"/>
</dbReference>
<evidence type="ECO:0000256" key="4">
    <source>
        <dbReference type="ARBA" id="ARBA00022705"/>
    </source>
</evidence>
<keyword evidence="17" id="KW-1185">Reference proteome</keyword>
<evidence type="ECO:0000256" key="1">
    <source>
        <dbReference type="ARBA" id="ARBA00007572"/>
    </source>
</evidence>
<comment type="caution">
    <text evidence="16">The sequence shown here is derived from an EMBL/GenBank/DDBJ whole genome shotgun (WGS) entry which is preliminary data.</text>
</comment>
<accession>A0A934V7Z6</accession>
<evidence type="ECO:0000256" key="14">
    <source>
        <dbReference type="SAM" id="MobiDB-lite"/>
    </source>
</evidence>
<dbReference type="InterPro" id="IPR012310">
    <property type="entry name" value="DNA_ligase_ATP-dep_cent"/>
</dbReference>
<dbReference type="SUPFAM" id="SSF117018">
    <property type="entry name" value="ATP-dependent DNA ligase DNA-binding domain"/>
    <property type="match status" value="1"/>
</dbReference>
<dbReference type="InterPro" id="IPR000977">
    <property type="entry name" value="DNA_ligase_ATP-dep"/>
</dbReference>
<dbReference type="InterPro" id="IPR036599">
    <property type="entry name" value="DNA_ligase_N_sf"/>
</dbReference>
<dbReference type="InterPro" id="IPR012308">
    <property type="entry name" value="DNA_ligase_ATP-dep_N"/>
</dbReference>
<keyword evidence="10" id="KW-0131">Cell cycle</keyword>
<evidence type="ECO:0000256" key="6">
    <source>
        <dbReference type="ARBA" id="ARBA00022763"/>
    </source>
</evidence>
<dbReference type="Gene3D" id="1.10.3260.10">
    <property type="entry name" value="DNA ligase, ATP-dependent, N-terminal domain"/>
    <property type="match status" value="1"/>
</dbReference>
<evidence type="ECO:0000256" key="11">
    <source>
        <dbReference type="ARBA" id="ARBA00034003"/>
    </source>
</evidence>
<dbReference type="InterPro" id="IPR050191">
    <property type="entry name" value="ATP-dep_DNA_ligase"/>
</dbReference>
<sequence length="898" mass="99562">MIEVRFKRGLYLPELDLWLDPWDAKPRAFVSHAHADHFARHESALCSEVTAALVHKRFHLAESRIEAVSFHVPVVRDGFRLRLLPAGHISGSAMLHITRIKDNASLLYTGDFKTRRGRTAESVNFLNADTLILETTFGLPNYEFPGSMEIEAGILRFVHDAFADGETPVLFGYALGKAQEALALLTEHGIPALLHPTVAAMTRACREVGVETLPEPVEFDGHAPPGHVVIAPPSTIRSKLLRGLKSKRTAMLTGWAMQKGAKFRYSVDEIFPLSDHADHTGLLECIQRVRPKRILTVHGFAREFARELRAKGMEAWCAMGDDQLELSINQAAQRGGGSGTTRHIRAICTLADFGDLCRLIGETSSRVSKTEYIATYLRGLTTEQELSLSAIWLTGQALPGKPGQATLRFSDAGIRHALLSLPSVREERYREISHAQSDTARTARLVLQEIQIRPEPLDLAGLETFFQTLLATASDLDRISLLAARLSTLHPVESETIVRLLTGDLRVGLKAEHIEDAIAAVFKLDSASVRDAHMLSGDIGETILLAKHGRLAEAGLRVGIPVKCMLASSPGHDETDTRPLFEKLPFPPPYWLEAKYDGIRAQLHKRGDEVTLFSRDLRPINARFPELVAAAGKISGDFILDGEIIAYTDGRKLKPRDLQKRQPPKQTSGDLFLTDKDLPPASPSRFIAFDLLWHQGADLLGQPLVERHLKLESLALAAPFETITIYAAENAAEIEATFKHSLQNNHEGLVAKDPSGIYLPGRRENSWIKLKGVMPTLDCVVVIARQRQGLRPDILTDYTFAIRDEISGKLCILGKTHSGLSDEETAELTAHFKRNTLRKEKLKHHVKPDIVLEIAFDAIIPSSRHDSGLALRFPRIKSIRRDKTLEDIDTLKSTKALV</sequence>
<evidence type="ECO:0000256" key="2">
    <source>
        <dbReference type="ARBA" id="ARBA00022598"/>
    </source>
</evidence>
<dbReference type="Gene3D" id="3.60.15.10">
    <property type="entry name" value="Ribonuclease Z/Hydroxyacylglutathione hydrolase-like"/>
    <property type="match status" value="1"/>
</dbReference>
<dbReference type="NCBIfam" id="TIGR00574">
    <property type="entry name" value="dnl1"/>
    <property type="match status" value="1"/>
</dbReference>
<dbReference type="PROSITE" id="PS50160">
    <property type="entry name" value="DNA_LIGASE_A3"/>
    <property type="match status" value="1"/>
</dbReference>
<feature type="region of interest" description="Disordered" evidence="14">
    <location>
        <begin position="655"/>
        <end position="674"/>
    </location>
</feature>
<dbReference type="GO" id="GO:0006281">
    <property type="term" value="P:DNA repair"/>
    <property type="evidence" value="ECO:0007669"/>
    <property type="project" value="UniProtKB-KW"/>
</dbReference>
<evidence type="ECO:0000256" key="5">
    <source>
        <dbReference type="ARBA" id="ARBA00022741"/>
    </source>
</evidence>
<dbReference type="SUPFAM" id="SSF50249">
    <property type="entry name" value="Nucleic acid-binding proteins"/>
    <property type="match status" value="1"/>
</dbReference>
<evidence type="ECO:0000256" key="9">
    <source>
        <dbReference type="ARBA" id="ARBA00023204"/>
    </source>
</evidence>
<dbReference type="GO" id="GO:0006260">
    <property type="term" value="P:DNA replication"/>
    <property type="evidence" value="ECO:0007669"/>
    <property type="project" value="UniProtKB-KW"/>
</dbReference>
<evidence type="ECO:0000256" key="10">
    <source>
        <dbReference type="ARBA" id="ARBA00023306"/>
    </source>
</evidence>
<dbReference type="GO" id="GO:0006310">
    <property type="term" value="P:DNA recombination"/>
    <property type="evidence" value="ECO:0007669"/>
    <property type="project" value="UniProtKB-KW"/>
</dbReference>
<keyword evidence="6 12" id="KW-0227">DNA damage</keyword>
<evidence type="ECO:0000256" key="7">
    <source>
        <dbReference type="ARBA" id="ARBA00022840"/>
    </source>
</evidence>
<dbReference type="AlphaFoldDB" id="A0A934V7Z6"/>
<feature type="domain" description="ATP-dependent DNA ligase family profile" evidence="15">
    <location>
        <begin position="686"/>
        <end position="804"/>
    </location>
</feature>
<dbReference type="SUPFAM" id="SSF56091">
    <property type="entry name" value="DNA ligase/mRNA capping enzyme, catalytic domain"/>
    <property type="match status" value="1"/>
</dbReference>
<dbReference type="Pfam" id="PF04679">
    <property type="entry name" value="DNA_ligase_A_C"/>
    <property type="match status" value="1"/>
</dbReference>
<dbReference type="GO" id="GO:0005524">
    <property type="term" value="F:ATP binding"/>
    <property type="evidence" value="ECO:0007669"/>
    <property type="project" value="UniProtKB-KW"/>
</dbReference>
<name>A0A934V7Z6_9BACT</name>
<keyword evidence="4" id="KW-0235">DNA replication</keyword>
<dbReference type="InterPro" id="IPR012309">
    <property type="entry name" value="DNA_ligase_ATP-dep_C"/>
</dbReference>
<dbReference type="Proteomes" id="UP000600139">
    <property type="component" value="Unassembled WGS sequence"/>
</dbReference>
<dbReference type="PROSITE" id="PS00697">
    <property type="entry name" value="DNA_LIGASE_A1"/>
    <property type="match status" value="1"/>
</dbReference>
<evidence type="ECO:0000313" key="16">
    <source>
        <dbReference type="EMBL" id="MBK1816697.1"/>
    </source>
</evidence>
<dbReference type="EMBL" id="JAENIK010000011">
    <property type="protein sequence ID" value="MBK1816697.1"/>
    <property type="molecule type" value="Genomic_DNA"/>
</dbReference>